<feature type="transmembrane region" description="Helical" evidence="1">
    <location>
        <begin position="41"/>
        <end position="61"/>
    </location>
</feature>
<gene>
    <name evidence="2" type="ORF">GCM10007147_31870</name>
</gene>
<dbReference type="EMBL" id="BMXL01000018">
    <property type="protein sequence ID" value="GHD30261.1"/>
    <property type="molecule type" value="Genomic_DNA"/>
</dbReference>
<organism evidence="2 3">
    <name type="scientific">Nocardiopsis kunsanensis</name>
    <dbReference type="NCBI Taxonomy" id="141693"/>
    <lineage>
        <taxon>Bacteria</taxon>
        <taxon>Bacillati</taxon>
        <taxon>Actinomycetota</taxon>
        <taxon>Actinomycetes</taxon>
        <taxon>Streptosporangiales</taxon>
        <taxon>Nocardiopsidaceae</taxon>
        <taxon>Nocardiopsis</taxon>
    </lineage>
</organism>
<name>A0A918XGH7_9ACTN</name>
<evidence type="ECO:0008006" key="4">
    <source>
        <dbReference type="Google" id="ProtNLM"/>
    </source>
</evidence>
<proteinExistence type="predicted"/>
<dbReference type="Proteomes" id="UP000654947">
    <property type="component" value="Unassembled WGS sequence"/>
</dbReference>
<evidence type="ECO:0000313" key="2">
    <source>
        <dbReference type="EMBL" id="GHD30261.1"/>
    </source>
</evidence>
<evidence type="ECO:0000313" key="3">
    <source>
        <dbReference type="Proteomes" id="UP000654947"/>
    </source>
</evidence>
<feature type="transmembrane region" description="Helical" evidence="1">
    <location>
        <begin position="5"/>
        <end position="21"/>
    </location>
</feature>
<dbReference type="AlphaFoldDB" id="A0A918XGH7"/>
<keyword evidence="1" id="KW-1133">Transmembrane helix</keyword>
<sequence>MAARIFLIGGGVIYLVLWLYGLVIDLDSAANFVPLNTADNWLHFVLGVGMIALGLLLPRGVGARR</sequence>
<reference evidence="2 3" key="1">
    <citation type="journal article" date="2014" name="Int. J. Syst. Evol. Microbiol.">
        <title>Complete genome sequence of Corynebacterium casei LMG S-19264T (=DSM 44701T), isolated from a smear-ripened cheese.</title>
        <authorList>
            <consortium name="US DOE Joint Genome Institute (JGI-PGF)"/>
            <person name="Walter F."/>
            <person name="Albersmeier A."/>
            <person name="Kalinowski J."/>
            <person name="Ruckert C."/>
        </authorList>
    </citation>
    <scope>NUCLEOTIDE SEQUENCE [LARGE SCALE GENOMIC DNA]</scope>
    <source>
        <strain evidence="2 3">KCTC 19473</strain>
    </source>
</reference>
<keyword evidence="1" id="KW-0812">Transmembrane</keyword>
<comment type="caution">
    <text evidence="2">The sequence shown here is derived from an EMBL/GenBank/DDBJ whole genome shotgun (WGS) entry which is preliminary data.</text>
</comment>
<dbReference type="Pfam" id="PF14325">
    <property type="entry name" value="DUF4383"/>
    <property type="match status" value="1"/>
</dbReference>
<evidence type="ECO:0000256" key="1">
    <source>
        <dbReference type="SAM" id="Phobius"/>
    </source>
</evidence>
<accession>A0A918XGH7</accession>
<protein>
    <recommendedName>
        <fullName evidence="4">DUF4383 domain-containing protein</fullName>
    </recommendedName>
</protein>
<keyword evidence="3" id="KW-1185">Reference proteome</keyword>
<keyword evidence="1" id="KW-0472">Membrane</keyword>